<evidence type="ECO:0000313" key="2">
    <source>
        <dbReference type="EMBL" id="TPX19060.1"/>
    </source>
</evidence>
<dbReference type="GeneID" id="41978668"/>
<gene>
    <name evidence="2" type="ORF">E0L32_011221</name>
</gene>
<organism evidence="2 3">
    <name type="scientific">Thyridium curvatum</name>
    <dbReference type="NCBI Taxonomy" id="1093900"/>
    <lineage>
        <taxon>Eukaryota</taxon>
        <taxon>Fungi</taxon>
        <taxon>Dikarya</taxon>
        <taxon>Ascomycota</taxon>
        <taxon>Pezizomycotina</taxon>
        <taxon>Sordariomycetes</taxon>
        <taxon>Sordariomycetidae</taxon>
        <taxon>Thyridiales</taxon>
        <taxon>Thyridiaceae</taxon>
        <taxon>Thyridium</taxon>
    </lineage>
</organism>
<feature type="region of interest" description="Disordered" evidence="1">
    <location>
        <begin position="318"/>
        <end position="370"/>
    </location>
</feature>
<dbReference type="AlphaFoldDB" id="A0A507BQG6"/>
<feature type="compositionally biased region" description="Basic and acidic residues" evidence="1">
    <location>
        <begin position="332"/>
        <end position="370"/>
    </location>
</feature>
<sequence length="533" mass="60435">MATQRHIEPFDTPEHDMYVKNKARSDMSAAKEACLGIRESDWMPRPAEPSPEAFKPRSLDELQGYVPTKLEFLFKHPIRERTNEWFASLYLSLRSRAYAFADSNFGMDRVTQWPEDSPWCKGFAERFIESASRTVCSDPLVGGWDYAITDTHERRLLVMGILSKVLMDDVFDVLLFGATAAQKKILDSQDVEYLDMGGYIRSEARANEVRLMLRHRILAPEFWPEVERLALQTTKLLLPLINLQGQAAPKGPFPRLVEIYQELHNIIAEAGYLSTCMAWSPSIFQFSLPNPGQPWDLGQEHIDSTPYNTSRRLAIRHDQKTESAAGEASMESNEKSKLSADRAGEASMESSEKVELSADRAGEASMESSEKSKLSADRALKVKMVSWPLLRRYKPLGLVNYGGAQKGQDVVTLGKSDVVYYCGLNEEAKAWDAGEGEPLKKHVRSARAASWGRRAKVLFVEAILFLLFLSLFYHGPEEVQKYQELLARVMPGNWRHGDPYVRPSAPEAGFTMTRWHLPRPTYWPDTRPELKAP</sequence>
<dbReference type="STRING" id="1093900.A0A507BQG6"/>
<dbReference type="OrthoDB" id="4749307at2759"/>
<keyword evidence="3" id="KW-1185">Reference proteome</keyword>
<protein>
    <submittedName>
        <fullName evidence="2">Uncharacterized protein</fullName>
    </submittedName>
</protein>
<dbReference type="RefSeq" id="XP_031000771.1">
    <property type="nucleotide sequence ID" value="XM_031133926.1"/>
</dbReference>
<comment type="caution">
    <text evidence="2">The sequence shown here is derived from an EMBL/GenBank/DDBJ whole genome shotgun (WGS) entry which is preliminary data.</text>
</comment>
<evidence type="ECO:0000313" key="3">
    <source>
        <dbReference type="Proteomes" id="UP000319257"/>
    </source>
</evidence>
<reference evidence="2 3" key="1">
    <citation type="submission" date="2019-06" db="EMBL/GenBank/DDBJ databases">
        <title>Draft genome sequence of the filamentous fungus Phialemoniopsis curvata isolated from diesel fuel.</title>
        <authorList>
            <person name="Varaljay V.A."/>
            <person name="Lyon W.J."/>
            <person name="Crouch A.L."/>
            <person name="Drake C.E."/>
            <person name="Hollomon J.M."/>
            <person name="Nadeau L.J."/>
            <person name="Nunn H.S."/>
            <person name="Stevenson B.S."/>
            <person name="Bojanowski C.L."/>
            <person name="Crookes-Goodson W.J."/>
        </authorList>
    </citation>
    <scope>NUCLEOTIDE SEQUENCE [LARGE SCALE GENOMIC DNA]</scope>
    <source>
        <strain evidence="2 3">D216</strain>
    </source>
</reference>
<evidence type="ECO:0000256" key="1">
    <source>
        <dbReference type="SAM" id="MobiDB-lite"/>
    </source>
</evidence>
<dbReference type="EMBL" id="SKBQ01000101">
    <property type="protein sequence ID" value="TPX19060.1"/>
    <property type="molecule type" value="Genomic_DNA"/>
</dbReference>
<dbReference type="Proteomes" id="UP000319257">
    <property type="component" value="Unassembled WGS sequence"/>
</dbReference>
<accession>A0A507BQG6</accession>
<proteinExistence type="predicted"/>
<dbReference type="InParanoid" id="A0A507BQG6"/>
<name>A0A507BQG6_9PEZI</name>